<gene>
    <name evidence="1" type="ORF">PHIRE_GUSTAV_20</name>
</gene>
<reference evidence="2" key="1">
    <citation type="submission" date="2017-10" db="EMBL/GenBank/DDBJ databases">
        <authorList>
            <person name="Banno H."/>
            <person name="Chua N.-H."/>
        </authorList>
    </citation>
    <scope>NUCLEOTIDE SEQUENCE [LARGE SCALE GENOMIC DNA]</scope>
</reference>
<sequence length="145" mass="15710">MGKFMEPDGDVYDPSQQRTHPWENLFRDIPLKWERVPGESGYIYRPAGPGVLALPQGPAALALHVQLCGFQLVEDKRKVQRIDPVRGGRSLTSPGIWQDISAPVPDADPVNEVVAKAAEHSMTAAELMRASEALKAQAEAQAAAG</sequence>
<evidence type="ECO:0000313" key="1">
    <source>
        <dbReference type="EMBL" id="ATW59080.1"/>
    </source>
</evidence>
<dbReference type="Proteomes" id="UP000241392">
    <property type="component" value="Segment"/>
</dbReference>
<protein>
    <submittedName>
        <fullName evidence="1">Minor tail protein</fullName>
    </submittedName>
</protein>
<keyword evidence="2" id="KW-1185">Reference proteome</keyword>
<dbReference type="OrthoDB" id="32389at10239"/>
<dbReference type="EMBL" id="MG198784">
    <property type="protein sequence ID" value="ATW59080.1"/>
    <property type="molecule type" value="Genomic_DNA"/>
</dbReference>
<organism evidence="1 2">
    <name type="scientific">Gordonia phage Gustav</name>
    <dbReference type="NCBI Taxonomy" id="2047872"/>
    <lineage>
        <taxon>Viruses</taxon>
        <taxon>Duplodnaviria</taxon>
        <taxon>Heunggongvirae</taxon>
        <taxon>Uroviricota</taxon>
        <taxon>Caudoviricetes</taxon>
        <taxon>Gustavvirus</taxon>
        <taxon>Gustavvirus gustav</taxon>
    </lineage>
</organism>
<name>A0A2H4PA72_9CAUD</name>
<dbReference type="Pfam" id="PF10910">
    <property type="entry name" value="Phage_gene29"/>
    <property type="match status" value="1"/>
</dbReference>
<proteinExistence type="predicted"/>
<accession>A0A2H4PA72</accession>
<evidence type="ECO:0000313" key="2">
    <source>
        <dbReference type="Proteomes" id="UP000241392"/>
    </source>
</evidence>
<dbReference type="InterPro" id="IPR021226">
    <property type="entry name" value="Phage_gene29"/>
</dbReference>